<protein>
    <recommendedName>
        <fullName evidence="3">DUF6534 domain-containing protein</fullName>
    </recommendedName>
</protein>
<feature type="domain" description="DUF6534" evidence="3">
    <location>
        <begin position="168"/>
        <end position="253"/>
    </location>
</feature>
<dbReference type="InterPro" id="IPR045339">
    <property type="entry name" value="DUF6534"/>
</dbReference>
<feature type="region of interest" description="Disordered" evidence="1">
    <location>
        <begin position="267"/>
        <end position="412"/>
    </location>
</feature>
<evidence type="ECO:0000313" key="5">
    <source>
        <dbReference type="Proteomes" id="UP000007148"/>
    </source>
</evidence>
<dbReference type="AlphaFoldDB" id="G4TL21"/>
<feature type="transmembrane region" description="Helical" evidence="2">
    <location>
        <begin position="199"/>
        <end position="223"/>
    </location>
</feature>
<keyword evidence="2" id="KW-0812">Transmembrane</keyword>
<feature type="transmembrane region" description="Helical" evidence="2">
    <location>
        <begin position="88"/>
        <end position="109"/>
    </location>
</feature>
<dbReference type="OrthoDB" id="3263055at2759"/>
<feature type="transmembrane region" description="Helical" evidence="2">
    <location>
        <begin position="47"/>
        <end position="68"/>
    </location>
</feature>
<evidence type="ECO:0000256" key="2">
    <source>
        <dbReference type="SAM" id="Phobius"/>
    </source>
</evidence>
<feature type="compositionally biased region" description="Basic and acidic residues" evidence="1">
    <location>
        <begin position="273"/>
        <end position="283"/>
    </location>
</feature>
<feature type="transmembrane region" description="Helical" evidence="2">
    <location>
        <begin position="6"/>
        <end position="26"/>
    </location>
</feature>
<evidence type="ECO:0000313" key="4">
    <source>
        <dbReference type="EMBL" id="CCA72022.1"/>
    </source>
</evidence>
<feature type="transmembrane region" description="Helical" evidence="2">
    <location>
        <begin position="121"/>
        <end position="146"/>
    </location>
</feature>
<dbReference type="eggNOG" id="ENOG502SRYS">
    <property type="taxonomic scope" value="Eukaryota"/>
</dbReference>
<dbReference type="HOGENOM" id="CLU_625715_0_0_1"/>
<evidence type="ECO:0000259" key="3">
    <source>
        <dbReference type="Pfam" id="PF20152"/>
    </source>
</evidence>
<dbReference type="OMA" id="FYAFRIS"/>
<evidence type="ECO:0000256" key="1">
    <source>
        <dbReference type="SAM" id="MobiDB-lite"/>
    </source>
</evidence>
<keyword evidence="2" id="KW-0472">Membrane</keyword>
<dbReference type="PANTHER" id="PTHR40465:SF1">
    <property type="entry name" value="DUF6534 DOMAIN-CONTAINING PROTEIN"/>
    <property type="match status" value="1"/>
</dbReference>
<feature type="transmembrane region" description="Helical" evidence="2">
    <location>
        <begin position="166"/>
        <end position="187"/>
    </location>
</feature>
<name>G4TL21_SERID</name>
<dbReference type="Proteomes" id="UP000007148">
    <property type="component" value="Unassembled WGS sequence"/>
</dbReference>
<proteinExistence type="predicted"/>
<keyword evidence="2" id="KW-1133">Transmembrane helix</keyword>
<sequence>MSTFDPTLLTGPLLLGHILNSFLYGIELIQFYRYRTAFRDDKAWNRRLVLTIVILDTLQTGFSLHNAWMALGSGWGREDEILHPEWTWGSVPLFTGIVSFLVQGFYAFRISKLVESRYTKYIVSVIVLVSIAQGFCGIFSGIYYAIGSFRKAQYTIAAVTTTWLGGTALCDLMISTTIVAYLMIQLAAFKPKDTVVSRVIQMTVTTSLLTTSFASADLVLFLLYPNNNLHLIFCIPLAKLYSNTLLAMLNARKGSFLQDDPAEASTSVRVSFRKPEKIQREPSADESFSTGEPKAERDEDTSSSITHVPPPLPAPISTGPPSSSRPPVIPPTAVSTTIRWDASARMETGNIPRSPMGSNLARRRSSANIQPLAMATQSGLASQKRKDHTPRGVGPLSSGKSRPTKSQANADFDSQLPSILDLSVDDDSFRTRFLNKFR</sequence>
<dbReference type="Pfam" id="PF20152">
    <property type="entry name" value="DUF6534"/>
    <property type="match status" value="1"/>
</dbReference>
<gene>
    <name evidence="4" type="ORF">PIIN_05957</name>
</gene>
<dbReference type="EMBL" id="CAFZ01000144">
    <property type="protein sequence ID" value="CCA72022.1"/>
    <property type="molecule type" value="Genomic_DNA"/>
</dbReference>
<dbReference type="PANTHER" id="PTHR40465">
    <property type="entry name" value="CHROMOSOME 1, WHOLE GENOME SHOTGUN SEQUENCE"/>
    <property type="match status" value="1"/>
</dbReference>
<feature type="compositionally biased region" description="Polar residues" evidence="1">
    <location>
        <begin position="398"/>
        <end position="409"/>
    </location>
</feature>
<accession>G4TL21</accession>
<dbReference type="InParanoid" id="G4TL21"/>
<organism evidence="4 5">
    <name type="scientific">Serendipita indica (strain DSM 11827)</name>
    <name type="common">Root endophyte fungus</name>
    <name type="synonym">Piriformospora indica</name>
    <dbReference type="NCBI Taxonomy" id="1109443"/>
    <lineage>
        <taxon>Eukaryota</taxon>
        <taxon>Fungi</taxon>
        <taxon>Dikarya</taxon>
        <taxon>Basidiomycota</taxon>
        <taxon>Agaricomycotina</taxon>
        <taxon>Agaricomycetes</taxon>
        <taxon>Sebacinales</taxon>
        <taxon>Serendipitaceae</taxon>
        <taxon>Serendipita</taxon>
    </lineage>
</organism>
<reference evidence="4 5" key="1">
    <citation type="journal article" date="2011" name="PLoS Pathog.">
        <title>Endophytic Life Strategies Decoded by Genome and Transcriptome Analyses of the Mutualistic Root Symbiont Piriformospora indica.</title>
        <authorList>
            <person name="Zuccaro A."/>
            <person name="Lahrmann U."/>
            <person name="Guldener U."/>
            <person name="Langen G."/>
            <person name="Pfiffi S."/>
            <person name="Biedenkopf D."/>
            <person name="Wong P."/>
            <person name="Samans B."/>
            <person name="Grimm C."/>
            <person name="Basiewicz M."/>
            <person name="Murat C."/>
            <person name="Martin F."/>
            <person name="Kogel K.H."/>
        </authorList>
    </citation>
    <scope>NUCLEOTIDE SEQUENCE [LARGE SCALE GENOMIC DNA]</scope>
    <source>
        <strain evidence="4 5">DSM 11827</strain>
    </source>
</reference>
<keyword evidence="5" id="KW-1185">Reference proteome</keyword>
<comment type="caution">
    <text evidence="4">The sequence shown here is derived from an EMBL/GenBank/DDBJ whole genome shotgun (WGS) entry which is preliminary data.</text>
</comment>